<evidence type="ECO:0000256" key="16">
    <source>
        <dbReference type="ARBA" id="ARBA00023136"/>
    </source>
</evidence>
<evidence type="ECO:0000256" key="4">
    <source>
        <dbReference type="ARBA" id="ARBA00008704"/>
    </source>
</evidence>
<reference evidence="21" key="1">
    <citation type="submission" date="2025-08" db="UniProtKB">
        <authorList>
            <consortium name="RefSeq"/>
        </authorList>
    </citation>
    <scope>IDENTIFICATION</scope>
</reference>
<evidence type="ECO:0000256" key="8">
    <source>
        <dbReference type="ARBA" id="ARBA00022679"/>
    </source>
</evidence>
<keyword evidence="8" id="KW-0808">Transferase</keyword>
<evidence type="ECO:0000256" key="6">
    <source>
        <dbReference type="ARBA" id="ARBA00022448"/>
    </source>
</evidence>
<evidence type="ECO:0000256" key="18">
    <source>
        <dbReference type="PROSITE-ProRule" id="PRU00175"/>
    </source>
</evidence>
<dbReference type="SUPFAM" id="SSF57850">
    <property type="entry name" value="RING/U-box"/>
    <property type="match status" value="1"/>
</dbReference>
<dbReference type="GO" id="GO:0061630">
    <property type="term" value="F:ubiquitin protein ligase activity"/>
    <property type="evidence" value="ECO:0007669"/>
    <property type="project" value="UniProtKB-EC"/>
</dbReference>
<evidence type="ECO:0000256" key="11">
    <source>
        <dbReference type="ARBA" id="ARBA00022771"/>
    </source>
</evidence>
<proteinExistence type="inferred from homology"/>
<evidence type="ECO:0000256" key="2">
    <source>
        <dbReference type="ARBA" id="ARBA00004585"/>
    </source>
</evidence>
<evidence type="ECO:0000256" key="5">
    <source>
        <dbReference type="ARBA" id="ARBA00012483"/>
    </source>
</evidence>
<dbReference type="FunCoup" id="A0A7E5VIS2">
    <property type="interactions" value="1646"/>
</dbReference>
<dbReference type="GO" id="GO:0005778">
    <property type="term" value="C:peroxisomal membrane"/>
    <property type="evidence" value="ECO:0007669"/>
    <property type="project" value="UniProtKB-SubCell"/>
</dbReference>
<comment type="subcellular location">
    <subcellularLocation>
        <location evidence="2">Peroxisome membrane</location>
        <topology evidence="2">Multi-pass membrane protein</topology>
    </subcellularLocation>
</comment>
<evidence type="ECO:0000256" key="14">
    <source>
        <dbReference type="ARBA" id="ARBA00022927"/>
    </source>
</evidence>
<dbReference type="Pfam" id="PF13920">
    <property type="entry name" value="zf-C3HC4_3"/>
    <property type="match status" value="1"/>
</dbReference>
<keyword evidence="11 18" id="KW-0863">Zinc-finger</keyword>
<dbReference type="PANTHER" id="PTHR23350">
    <property type="entry name" value="PEROXISOME ASSEMBLY PROTEIN 10"/>
    <property type="match status" value="1"/>
</dbReference>
<evidence type="ECO:0000256" key="17">
    <source>
        <dbReference type="ARBA" id="ARBA00023140"/>
    </source>
</evidence>
<dbReference type="OrthoDB" id="6270329at2759"/>
<gene>
    <name evidence="21" type="primary">LOC113494161</name>
</gene>
<keyword evidence="9" id="KW-0812">Transmembrane</keyword>
<keyword evidence="12" id="KW-0833">Ubl conjugation pathway</keyword>
<dbReference type="InterPro" id="IPR025654">
    <property type="entry name" value="PEX2/10"/>
</dbReference>
<dbReference type="PANTHER" id="PTHR23350:SF0">
    <property type="entry name" value="PEROXISOME BIOGENESIS FACTOR 10"/>
    <property type="match status" value="1"/>
</dbReference>
<comment type="pathway">
    <text evidence="3">Protein modification; protein ubiquitination.</text>
</comment>
<dbReference type="InterPro" id="IPR013083">
    <property type="entry name" value="Znf_RING/FYVE/PHD"/>
</dbReference>
<dbReference type="GO" id="GO:0016558">
    <property type="term" value="P:protein import into peroxisome matrix"/>
    <property type="evidence" value="ECO:0007669"/>
    <property type="project" value="InterPro"/>
</dbReference>
<keyword evidence="10" id="KW-0479">Metal-binding</keyword>
<dbReference type="Pfam" id="PF04757">
    <property type="entry name" value="Pex2_Pex12"/>
    <property type="match status" value="1"/>
</dbReference>
<evidence type="ECO:0000256" key="3">
    <source>
        <dbReference type="ARBA" id="ARBA00004906"/>
    </source>
</evidence>
<keyword evidence="17" id="KW-0576">Peroxisome</keyword>
<dbReference type="GO" id="GO:0008270">
    <property type="term" value="F:zinc ion binding"/>
    <property type="evidence" value="ECO:0007669"/>
    <property type="project" value="UniProtKB-KW"/>
</dbReference>
<accession>A0A7E5VIS2</accession>
<evidence type="ECO:0000256" key="10">
    <source>
        <dbReference type="ARBA" id="ARBA00022723"/>
    </source>
</evidence>
<evidence type="ECO:0000256" key="9">
    <source>
        <dbReference type="ARBA" id="ARBA00022692"/>
    </source>
</evidence>
<keyword evidence="16" id="KW-0472">Membrane</keyword>
<dbReference type="RefSeq" id="XP_026728159.1">
    <property type="nucleotide sequence ID" value="XM_026872358.1"/>
</dbReference>
<keyword evidence="7" id="KW-0962">Peroxisome biogenesis</keyword>
<evidence type="ECO:0000259" key="19">
    <source>
        <dbReference type="PROSITE" id="PS50089"/>
    </source>
</evidence>
<keyword evidence="6" id="KW-0813">Transport</keyword>
<comment type="similarity">
    <text evidence="4">Belongs to the pex2/pex10/pex12 family.</text>
</comment>
<dbReference type="InParanoid" id="A0A7E5VIS2"/>
<dbReference type="Gene3D" id="3.30.40.10">
    <property type="entry name" value="Zinc/RING finger domain, C3HC4 (zinc finger)"/>
    <property type="match status" value="1"/>
</dbReference>
<evidence type="ECO:0000313" key="20">
    <source>
        <dbReference type="Proteomes" id="UP000322000"/>
    </source>
</evidence>
<organism evidence="20 21">
    <name type="scientific">Trichoplusia ni</name>
    <name type="common">Cabbage looper</name>
    <dbReference type="NCBI Taxonomy" id="7111"/>
    <lineage>
        <taxon>Eukaryota</taxon>
        <taxon>Metazoa</taxon>
        <taxon>Ecdysozoa</taxon>
        <taxon>Arthropoda</taxon>
        <taxon>Hexapoda</taxon>
        <taxon>Insecta</taxon>
        <taxon>Pterygota</taxon>
        <taxon>Neoptera</taxon>
        <taxon>Endopterygota</taxon>
        <taxon>Lepidoptera</taxon>
        <taxon>Glossata</taxon>
        <taxon>Ditrysia</taxon>
        <taxon>Noctuoidea</taxon>
        <taxon>Noctuidae</taxon>
        <taxon>Plusiinae</taxon>
        <taxon>Trichoplusia</taxon>
    </lineage>
</organism>
<evidence type="ECO:0000313" key="21">
    <source>
        <dbReference type="RefSeq" id="XP_026728159.1"/>
    </source>
</evidence>
<evidence type="ECO:0000256" key="7">
    <source>
        <dbReference type="ARBA" id="ARBA00022593"/>
    </source>
</evidence>
<dbReference type="InterPro" id="IPR006845">
    <property type="entry name" value="Pex_N"/>
</dbReference>
<evidence type="ECO:0000256" key="12">
    <source>
        <dbReference type="ARBA" id="ARBA00022786"/>
    </source>
</evidence>
<name>A0A7E5VIS2_TRINI</name>
<evidence type="ECO:0000256" key="15">
    <source>
        <dbReference type="ARBA" id="ARBA00022989"/>
    </source>
</evidence>
<comment type="catalytic activity">
    <reaction evidence="1">
        <text>S-ubiquitinyl-[E2 ubiquitin-conjugating enzyme]-L-cysteine + [acceptor protein]-L-lysine = [E2 ubiquitin-conjugating enzyme]-L-cysteine + N(6)-ubiquitinyl-[acceptor protein]-L-lysine.</text>
        <dbReference type="EC" id="2.3.2.27"/>
    </reaction>
</comment>
<dbReference type="PROSITE" id="PS50089">
    <property type="entry name" value="ZF_RING_2"/>
    <property type="match status" value="1"/>
</dbReference>
<dbReference type="AlphaFoldDB" id="A0A7E5VIS2"/>
<dbReference type="SMART" id="SM00184">
    <property type="entry name" value="RING"/>
    <property type="match status" value="1"/>
</dbReference>
<dbReference type="EC" id="2.3.2.27" evidence="5"/>
<dbReference type="InterPro" id="IPR001841">
    <property type="entry name" value="Znf_RING"/>
</dbReference>
<keyword evidence="13" id="KW-0862">Zinc</keyword>
<evidence type="ECO:0000256" key="1">
    <source>
        <dbReference type="ARBA" id="ARBA00000900"/>
    </source>
</evidence>
<dbReference type="KEGG" id="tnl:113494161"/>
<sequence>MFKNPNSERITKKFDSSVLITGIDSNILISTFRASCAKTKKKTFHSRKQEIIMALPTAQPAEVLRAWQKDDLYEKQLADSLSKLMSARHASKAVPLSSVMYRSLTTLKDLQTLGEEYSGIVQVDETYNKLPGYYSRLFSIIFSTFGENFTRQVLQGLEKRVERSPSLTIEAQNFVLVILKTLSSVVPQIQSIHRGFAYINGGPLQIGKTLTGIDYVNVRPAAAAYYAHLRLLGVVTLLHAIVSCGQNLYRAKRHMDQMREMPNEVDSSKLCVACLEEIVQPCVLPCGHIFCMQCSYGALESCALCRTPFTKNTVVPLMNYFPENL</sequence>
<protein>
    <recommendedName>
        <fullName evidence="5">RING-type E3 ubiquitin transferase</fullName>
        <ecNumber evidence="5">2.3.2.27</ecNumber>
    </recommendedName>
</protein>
<keyword evidence="14" id="KW-0653">Protein transport</keyword>
<keyword evidence="15" id="KW-1133">Transmembrane helix</keyword>
<evidence type="ECO:0000256" key="13">
    <source>
        <dbReference type="ARBA" id="ARBA00022833"/>
    </source>
</evidence>
<dbReference type="GeneID" id="113494161"/>
<feature type="domain" description="RING-type" evidence="19">
    <location>
        <begin position="271"/>
        <end position="306"/>
    </location>
</feature>
<dbReference type="Proteomes" id="UP000322000">
    <property type="component" value="Chromosome 5"/>
</dbReference>
<keyword evidence="20" id="KW-1185">Reference proteome</keyword>
<dbReference type="CTD" id="5192"/>